<organism evidence="2 3">
    <name type="scientific">Puccinia graminis f. sp. tritici</name>
    <dbReference type="NCBI Taxonomy" id="56615"/>
    <lineage>
        <taxon>Eukaryota</taxon>
        <taxon>Fungi</taxon>
        <taxon>Dikarya</taxon>
        <taxon>Basidiomycota</taxon>
        <taxon>Pucciniomycotina</taxon>
        <taxon>Pucciniomycetes</taxon>
        <taxon>Pucciniales</taxon>
        <taxon>Pucciniaceae</taxon>
        <taxon>Puccinia</taxon>
    </lineage>
</organism>
<gene>
    <name evidence="2" type="ORF">PGTUg99_036189</name>
</gene>
<dbReference type="Proteomes" id="UP000325313">
    <property type="component" value="Unassembled WGS sequence"/>
</dbReference>
<accession>A0A5B0SLR4</accession>
<feature type="compositionally biased region" description="Low complexity" evidence="1">
    <location>
        <begin position="1"/>
        <end position="15"/>
    </location>
</feature>
<feature type="region of interest" description="Disordered" evidence="1">
    <location>
        <begin position="1"/>
        <end position="64"/>
    </location>
</feature>
<evidence type="ECO:0000256" key="1">
    <source>
        <dbReference type="SAM" id="MobiDB-lite"/>
    </source>
</evidence>
<name>A0A5B0SLR4_PUCGR</name>
<evidence type="ECO:0000313" key="2">
    <source>
        <dbReference type="EMBL" id="KAA1139116.1"/>
    </source>
</evidence>
<sequence length="103" mass="11618">MDQRPSENSSNQSSNPLKAGGLDLSDWPASNSIQMANQTRSSCQFDPSTESLPSYHQPSNPINSRIQMRSERYWPLTSTTPNTRPVFTSLDYEMFCTPKPQAF</sequence>
<protein>
    <submittedName>
        <fullName evidence="2">Uncharacterized protein</fullName>
    </submittedName>
</protein>
<evidence type="ECO:0000313" key="3">
    <source>
        <dbReference type="Proteomes" id="UP000325313"/>
    </source>
</evidence>
<proteinExistence type="predicted"/>
<dbReference type="AlphaFoldDB" id="A0A5B0SLR4"/>
<comment type="caution">
    <text evidence="2">The sequence shown here is derived from an EMBL/GenBank/DDBJ whole genome shotgun (WGS) entry which is preliminary data.</text>
</comment>
<dbReference type="EMBL" id="VDEP01000001">
    <property type="protein sequence ID" value="KAA1139116.1"/>
    <property type="molecule type" value="Genomic_DNA"/>
</dbReference>
<feature type="compositionally biased region" description="Polar residues" evidence="1">
    <location>
        <begin position="28"/>
        <end position="64"/>
    </location>
</feature>
<reference evidence="2 3" key="1">
    <citation type="submission" date="2019-05" db="EMBL/GenBank/DDBJ databases">
        <title>Emergence of the Ug99 lineage of the wheat stem rust pathogen through somatic hybridization.</title>
        <authorList>
            <person name="Li F."/>
            <person name="Upadhyaya N.M."/>
            <person name="Sperschneider J."/>
            <person name="Matny O."/>
            <person name="Nguyen-Phuc H."/>
            <person name="Mago R."/>
            <person name="Raley C."/>
            <person name="Miller M.E."/>
            <person name="Silverstein K.A.T."/>
            <person name="Henningsen E."/>
            <person name="Hirsch C.D."/>
            <person name="Visser B."/>
            <person name="Pretorius Z.A."/>
            <person name="Steffenson B.J."/>
            <person name="Schwessinger B."/>
            <person name="Dodds P.N."/>
            <person name="Figueroa M."/>
        </authorList>
    </citation>
    <scope>NUCLEOTIDE SEQUENCE [LARGE SCALE GENOMIC DNA]</scope>
    <source>
        <strain evidence="2 3">Ug99</strain>
    </source>
</reference>